<feature type="region of interest" description="Disordered" evidence="1">
    <location>
        <begin position="30"/>
        <end position="50"/>
    </location>
</feature>
<feature type="transmembrane region" description="Helical" evidence="2">
    <location>
        <begin position="73"/>
        <end position="96"/>
    </location>
</feature>
<dbReference type="Proteomes" id="UP001314170">
    <property type="component" value="Unassembled WGS sequence"/>
</dbReference>
<reference evidence="3 4" key="1">
    <citation type="submission" date="2024-01" db="EMBL/GenBank/DDBJ databases">
        <authorList>
            <person name="Waweru B."/>
        </authorList>
    </citation>
    <scope>NUCLEOTIDE SEQUENCE [LARGE SCALE GENOMIC DNA]</scope>
</reference>
<proteinExistence type="predicted"/>
<sequence length="98" mass="11739">MPVASNIEGVENIEDHWDVAYGYGWRRKSRKKSQIVEEDQRNQEEDGDWGVRRKSRSLRRTESEGGGRTMKRWLGWVWLFLMGRIGWWVGVGWPWMSR</sequence>
<keyword evidence="2" id="KW-0812">Transmembrane</keyword>
<gene>
    <name evidence="3" type="ORF">DCAF_LOCUS10788</name>
</gene>
<name>A0AAV1RIR8_9ROSI</name>
<dbReference type="EMBL" id="CAWUPB010000994">
    <property type="protein sequence ID" value="CAK7335785.1"/>
    <property type="molecule type" value="Genomic_DNA"/>
</dbReference>
<organism evidence="3 4">
    <name type="scientific">Dovyalis caffra</name>
    <dbReference type="NCBI Taxonomy" id="77055"/>
    <lineage>
        <taxon>Eukaryota</taxon>
        <taxon>Viridiplantae</taxon>
        <taxon>Streptophyta</taxon>
        <taxon>Embryophyta</taxon>
        <taxon>Tracheophyta</taxon>
        <taxon>Spermatophyta</taxon>
        <taxon>Magnoliopsida</taxon>
        <taxon>eudicotyledons</taxon>
        <taxon>Gunneridae</taxon>
        <taxon>Pentapetalae</taxon>
        <taxon>rosids</taxon>
        <taxon>fabids</taxon>
        <taxon>Malpighiales</taxon>
        <taxon>Salicaceae</taxon>
        <taxon>Flacourtieae</taxon>
        <taxon>Dovyalis</taxon>
    </lineage>
</organism>
<evidence type="ECO:0000256" key="2">
    <source>
        <dbReference type="SAM" id="Phobius"/>
    </source>
</evidence>
<protein>
    <recommendedName>
        <fullName evidence="5">Transmembrane protein</fullName>
    </recommendedName>
</protein>
<dbReference type="AlphaFoldDB" id="A0AAV1RIR8"/>
<keyword evidence="4" id="KW-1185">Reference proteome</keyword>
<keyword evidence="2" id="KW-1133">Transmembrane helix</keyword>
<feature type="compositionally biased region" description="Basic and acidic residues" evidence="1">
    <location>
        <begin position="34"/>
        <end position="44"/>
    </location>
</feature>
<evidence type="ECO:0000313" key="4">
    <source>
        <dbReference type="Proteomes" id="UP001314170"/>
    </source>
</evidence>
<keyword evidence="2" id="KW-0472">Membrane</keyword>
<comment type="caution">
    <text evidence="3">The sequence shown here is derived from an EMBL/GenBank/DDBJ whole genome shotgun (WGS) entry which is preliminary data.</text>
</comment>
<accession>A0AAV1RIR8</accession>
<evidence type="ECO:0008006" key="5">
    <source>
        <dbReference type="Google" id="ProtNLM"/>
    </source>
</evidence>
<evidence type="ECO:0000313" key="3">
    <source>
        <dbReference type="EMBL" id="CAK7335785.1"/>
    </source>
</evidence>
<evidence type="ECO:0000256" key="1">
    <source>
        <dbReference type="SAM" id="MobiDB-lite"/>
    </source>
</evidence>